<keyword evidence="5 7" id="KW-1133">Transmembrane helix</keyword>
<feature type="transmembrane region" description="Helical" evidence="7">
    <location>
        <begin position="95"/>
        <end position="119"/>
    </location>
</feature>
<protein>
    <submittedName>
        <fullName evidence="8">AEC family transporter</fullName>
    </submittedName>
</protein>
<feature type="transmembrane region" description="Helical" evidence="7">
    <location>
        <begin position="194"/>
        <end position="215"/>
    </location>
</feature>
<dbReference type="Pfam" id="PF03547">
    <property type="entry name" value="Mem_trans"/>
    <property type="match status" value="1"/>
</dbReference>
<gene>
    <name evidence="8" type="ORF">KGQ91_04935</name>
</gene>
<evidence type="ECO:0000313" key="9">
    <source>
        <dbReference type="Proteomes" id="UP001319883"/>
    </source>
</evidence>
<sequence>MSSVVNVILPIFGLILVGYVCRRTERLGETAASELNRFVVWLCLPALLFRATATATWAEVWHPEFIAVVAIGTLAIFALTLVYRRRATRHLVDASIDALGAAYANTGYVGIPLSLLVLGDPGLEPALIATLFVACVLFGLAVVCIEVGLQSERSAARAGLKVGRALARNPLVVSPILGALWAIGGLSLPHAADTFLRLLGDATTPAALVSLGLFLARRQPGTAQGTLGLVGLKLVAHPLITWVLAYHVFALPPLWAQSALLMSALPTGTGPFMLAEFYQREAAVVSRTILLTTLGSLLTLSLCLYLLQG</sequence>
<dbReference type="EMBL" id="JAGXFD010000001">
    <property type="protein sequence ID" value="MBZ9567034.1"/>
    <property type="molecule type" value="Genomic_DNA"/>
</dbReference>
<name>A0ABS7WWN9_9GAMM</name>
<comment type="caution">
    <text evidence="8">The sequence shown here is derived from an EMBL/GenBank/DDBJ whole genome shotgun (WGS) entry which is preliminary data.</text>
</comment>
<feature type="transmembrane region" description="Helical" evidence="7">
    <location>
        <begin position="125"/>
        <end position="149"/>
    </location>
</feature>
<accession>A0ABS7WWN9</accession>
<keyword evidence="2" id="KW-0813">Transport</keyword>
<proteinExistence type="predicted"/>
<organism evidence="8 9">
    <name type="scientific">Modicisalibacter tunisiensis</name>
    <dbReference type="NCBI Taxonomy" id="390637"/>
    <lineage>
        <taxon>Bacteria</taxon>
        <taxon>Pseudomonadati</taxon>
        <taxon>Pseudomonadota</taxon>
        <taxon>Gammaproteobacteria</taxon>
        <taxon>Oceanospirillales</taxon>
        <taxon>Halomonadaceae</taxon>
        <taxon>Modicisalibacter</taxon>
    </lineage>
</organism>
<evidence type="ECO:0000256" key="6">
    <source>
        <dbReference type="ARBA" id="ARBA00023136"/>
    </source>
</evidence>
<evidence type="ECO:0000256" key="4">
    <source>
        <dbReference type="ARBA" id="ARBA00022692"/>
    </source>
</evidence>
<evidence type="ECO:0000256" key="3">
    <source>
        <dbReference type="ARBA" id="ARBA00022475"/>
    </source>
</evidence>
<dbReference type="PANTHER" id="PTHR36838:SF3">
    <property type="entry name" value="TRANSPORTER AUXIN EFFLUX CARRIER EC FAMILY"/>
    <property type="match status" value="1"/>
</dbReference>
<evidence type="ECO:0000256" key="1">
    <source>
        <dbReference type="ARBA" id="ARBA00004141"/>
    </source>
</evidence>
<dbReference type="Proteomes" id="UP001319883">
    <property type="component" value="Unassembled WGS sequence"/>
</dbReference>
<feature type="transmembrane region" description="Helical" evidence="7">
    <location>
        <begin position="34"/>
        <end position="53"/>
    </location>
</feature>
<evidence type="ECO:0000256" key="5">
    <source>
        <dbReference type="ARBA" id="ARBA00022989"/>
    </source>
</evidence>
<feature type="transmembrane region" description="Helical" evidence="7">
    <location>
        <begin position="170"/>
        <end position="188"/>
    </location>
</feature>
<evidence type="ECO:0000256" key="2">
    <source>
        <dbReference type="ARBA" id="ARBA00022448"/>
    </source>
</evidence>
<dbReference type="InterPro" id="IPR004776">
    <property type="entry name" value="Mem_transp_PIN-like"/>
</dbReference>
<evidence type="ECO:0000313" key="8">
    <source>
        <dbReference type="EMBL" id="MBZ9567034.1"/>
    </source>
</evidence>
<dbReference type="RefSeq" id="WP_163647909.1">
    <property type="nucleotide sequence ID" value="NZ_JAGXFC010000001.1"/>
</dbReference>
<feature type="transmembrane region" description="Helical" evidence="7">
    <location>
        <begin position="6"/>
        <end position="22"/>
    </location>
</feature>
<feature type="transmembrane region" description="Helical" evidence="7">
    <location>
        <begin position="227"/>
        <end position="249"/>
    </location>
</feature>
<keyword evidence="4 7" id="KW-0812">Transmembrane</keyword>
<feature type="transmembrane region" description="Helical" evidence="7">
    <location>
        <begin position="65"/>
        <end position="83"/>
    </location>
</feature>
<keyword evidence="9" id="KW-1185">Reference proteome</keyword>
<feature type="transmembrane region" description="Helical" evidence="7">
    <location>
        <begin position="289"/>
        <end position="307"/>
    </location>
</feature>
<keyword evidence="3" id="KW-1003">Cell membrane</keyword>
<keyword evidence="6 7" id="KW-0472">Membrane</keyword>
<evidence type="ECO:0000256" key="7">
    <source>
        <dbReference type="SAM" id="Phobius"/>
    </source>
</evidence>
<comment type="subcellular location">
    <subcellularLocation>
        <location evidence="1">Membrane</location>
        <topology evidence="1">Multi-pass membrane protein</topology>
    </subcellularLocation>
</comment>
<reference evidence="8 9" key="1">
    <citation type="submission" date="2021-05" db="EMBL/GenBank/DDBJ databases">
        <title>Petroleum and Energy Research Collection (APPE): ex situ preservation of microbial diversity associated with the oil industry and exploitation of its biotechnological potential.</title>
        <authorList>
            <person name="Paixao C.T.M."/>
            <person name="Gomes M.B."/>
            <person name="Oliveira V.M."/>
        </authorList>
    </citation>
    <scope>NUCLEOTIDE SEQUENCE [LARGE SCALE GENOMIC DNA]</scope>
    <source>
        <strain evidence="8 9">LIT2</strain>
    </source>
</reference>
<dbReference type="PANTHER" id="PTHR36838">
    <property type="entry name" value="AUXIN EFFLUX CARRIER FAMILY PROTEIN"/>
    <property type="match status" value="1"/>
</dbReference>